<evidence type="ECO:0000313" key="2">
    <source>
        <dbReference type="Proteomes" id="UP000823388"/>
    </source>
</evidence>
<gene>
    <name evidence="1" type="ORF">PVAP13_3KG125900</name>
</gene>
<accession>A0A8T0UQJ6</accession>
<dbReference type="Proteomes" id="UP000823388">
    <property type="component" value="Chromosome 3K"/>
</dbReference>
<evidence type="ECO:0000313" key="1">
    <source>
        <dbReference type="EMBL" id="KAG2624388.1"/>
    </source>
</evidence>
<organism evidence="1 2">
    <name type="scientific">Panicum virgatum</name>
    <name type="common">Blackwell switchgrass</name>
    <dbReference type="NCBI Taxonomy" id="38727"/>
    <lineage>
        <taxon>Eukaryota</taxon>
        <taxon>Viridiplantae</taxon>
        <taxon>Streptophyta</taxon>
        <taxon>Embryophyta</taxon>
        <taxon>Tracheophyta</taxon>
        <taxon>Spermatophyta</taxon>
        <taxon>Magnoliopsida</taxon>
        <taxon>Liliopsida</taxon>
        <taxon>Poales</taxon>
        <taxon>Poaceae</taxon>
        <taxon>PACMAD clade</taxon>
        <taxon>Panicoideae</taxon>
        <taxon>Panicodae</taxon>
        <taxon>Paniceae</taxon>
        <taxon>Panicinae</taxon>
        <taxon>Panicum</taxon>
        <taxon>Panicum sect. Hiantes</taxon>
    </lineage>
</organism>
<proteinExistence type="predicted"/>
<keyword evidence="2" id="KW-1185">Reference proteome</keyword>
<name>A0A8T0UQJ6_PANVG</name>
<dbReference type="AlphaFoldDB" id="A0A8T0UQJ6"/>
<reference evidence="1" key="1">
    <citation type="submission" date="2020-05" db="EMBL/GenBank/DDBJ databases">
        <title>WGS assembly of Panicum virgatum.</title>
        <authorList>
            <person name="Lovell J.T."/>
            <person name="Jenkins J."/>
            <person name="Shu S."/>
            <person name="Juenger T.E."/>
            <person name="Schmutz J."/>
        </authorList>
    </citation>
    <scope>NUCLEOTIDE SEQUENCE</scope>
    <source>
        <strain evidence="1">AP13</strain>
    </source>
</reference>
<comment type="caution">
    <text evidence="1">The sequence shown here is derived from an EMBL/GenBank/DDBJ whole genome shotgun (WGS) entry which is preliminary data.</text>
</comment>
<protein>
    <submittedName>
        <fullName evidence="1">Uncharacterized protein</fullName>
    </submittedName>
</protein>
<dbReference type="EMBL" id="CM029041">
    <property type="protein sequence ID" value="KAG2624388.1"/>
    <property type="molecule type" value="Genomic_DNA"/>
</dbReference>
<sequence length="85" mass="8993">MSARPATISSGRHRGLGWLCLPTTTSPPLSALAGAYAEQLRPAARVPGSSIRHGAVLHPPTGRPLMLQRIVHPQLLSPLLDESIS</sequence>